<dbReference type="Proteomes" id="UP000781710">
    <property type="component" value="Unassembled WGS sequence"/>
</dbReference>
<proteinExistence type="predicted"/>
<evidence type="ECO:0000256" key="5">
    <source>
        <dbReference type="ARBA" id="ARBA00023136"/>
    </source>
</evidence>
<reference evidence="8 9" key="1">
    <citation type="submission" date="2017-10" db="EMBL/GenBank/DDBJ databases">
        <title>Whole genome sequencing of members of genus Pseudoxanthomonas.</title>
        <authorList>
            <person name="Kumar S."/>
            <person name="Bansal K."/>
            <person name="Kaur A."/>
            <person name="Patil P."/>
            <person name="Sharma S."/>
            <person name="Patil P.B."/>
        </authorList>
    </citation>
    <scope>NUCLEOTIDE SEQUENCE [LARGE SCALE GENOMIC DNA]</scope>
    <source>
        <strain evidence="8 9">DSM 17109</strain>
    </source>
</reference>
<keyword evidence="4 6" id="KW-1133">Transmembrane helix</keyword>
<keyword evidence="3 6" id="KW-0812">Transmembrane</keyword>
<evidence type="ECO:0000259" key="7">
    <source>
        <dbReference type="Pfam" id="PF04024"/>
    </source>
</evidence>
<gene>
    <name evidence="8" type="ORF">CSC78_03995</name>
</gene>
<protein>
    <submittedName>
        <fullName evidence="8">Stress-responsive transcriptional regulator</fullName>
    </submittedName>
</protein>
<feature type="transmembrane region" description="Helical" evidence="6">
    <location>
        <begin position="38"/>
        <end position="62"/>
    </location>
</feature>
<name>A0ABQ6ZKK3_9GAMM</name>
<sequence>MNNSASKPFARSLNDRMIAGVMGGIAHRYGWSATLLRVIFVVVSIASAAFPGILVYLILWLLMPNEQD</sequence>
<comment type="subcellular location">
    <subcellularLocation>
        <location evidence="1">Cell membrane</location>
        <topology evidence="1">Single-pass membrane protein</topology>
    </subcellularLocation>
</comment>
<dbReference type="EMBL" id="PDWW01000003">
    <property type="protein sequence ID" value="KAF1726724.1"/>
    <property type="molecule type" value="Genomic_DNA"/>
</dbReference>
<comment type="caution">
    <text evidence="8">The sequence shown here is derived from an EMBL/GenBank/DDBJ whole genome shotgun (WGS) entry which is preliminary data.</text>
</comment>
<evidence type="ECO:0000256" key="1">
    <source>
        <dbReference type="ARBA" id="ARBA00004162"/>
    </source>
</evidence>
<keyword evidence="2" id="KW-1003">Cell membrane</keyword>
<accession>A0ABQ6ZKK3</accession>
<keyword evidence="9" id="KW-1185">Reference proteome</keyword>
<evidence type="ECO:0000313" key="8">
    <source>
        <dbReference type="EMBL" id="KAF1726724.1"/>
    </source>
</evidence>
<evidence type="ECO:0000256" key="3">
    <source>
        <dbReference type="ARBA" id="ARBA00022692"/>
    </source>
</evidence>
<keyword evidence="5 6" id="KW-0472">Membrane</keyword>
<organism evidence="8 9">
    <name type="scientific">Pseudoxanthomonas japonensis</name>
    <dbReference type="NCBI Taxonomy" id="69284"/>
    <lineage>
        <taxon>Bacteria</taxon>
        <taxon>Pseudomonadati</taxon>
        <taxon>Pseudomonadota</taxon>
        <taxon>Gammaproteobacteria</taxon>
        <taxon>Lysobacterales</taxon>
        <taxon>Lysobacteraceae</taxon>
        <taxon>Pseudoxanthomonas</taxon>
    </lineage>
</organism>
<dbReference type="Pfam" id="PF04024">
    <property type="entry name" value="PspC"/>
    <property type="match status" value="1"/>
</dbReference>
<dbReference type="InterPro" id="IPR007168">
    <property type="entry name" value="Phageshock_PspC_N"/>
</dbReference>
<evidence type="ECO:0000256" key="2">
    <source>
        <dbReference type="ARBA" id="ARBA00022475"/>
    </source>
</evidence>
<evidence type="ECO:0000313" key="9">
    <source>
        <dbReference type="Proteomes" id="UP000781710"/>
    </source>
</evidence>
<feature type="domain" description="Phage shock protein PspC N-terminal" evidence="7">
    <location>
        <begin position="7"/>
        <end position="66"/>
    </location>
</feature>
<dbReference type="InterPro" id="IPR052027">
    <property type="entry name" value="PspC"/>
</dbReference>
<evidence type="ECO:0000256" key="6">
    <source>
        <dbReference type="SAM" id="Phobius"/>
    </source>
</evidence>
<dbReference type="RefSeq" id="WP_162336618.1">
    <property type="nucleotide sequence ID" value="NZ_BOUK01000003.1"/>
</dbReference>
<dbReference type="PANTHER" id="PTHR33885">
    <property type="entry name" value="PHAGE SHOCK PROTEIN C"/>
    <property type="match status" value="1"/>
</dbReference>
<evidence type="ECO:0000256" key="4">
    <source>
        <dbReference type="ARBA" id="ARBA00022989"/>
    </source>
</evidence>
<dbReference type="PANTHER" id="PTHR33885:SF3">
    <property type="entry name" value="PHAGE SHOCK PROTEIN C"/>
    <property type="match status" value="1"/>
</dbReference>